<evidence type="ECO:0000313" key="1">
    <source>
        <dbReference type="EMBL" id="GBP05628.1"/>
    </source>
</evidence>
<sequence>MCPRSAAFATMNTEKKNIAANGEPAEIAFLQWLLYMQIPSNKSRNPSLLALCGESAGIQRFMYSRIGSVLLVSGIDSVAVGNSEVKRARAAARRGAPIAIGDRPPESERRVNKLTGAFNGLTNTFSLFRVWIVRICDRSMVLRNRNTESFPS</sequence>
<organism evidence="1 2">
    <name type="scientific">Eumeta variegata</name>
    <name type="common">Bagworm moth</name>
    <name type="synonym">Eumeta japonica</name>
    <dbReference type="NCBI Taxonomy" id="151549"/>
    <lineage>
        <taxon>Eukaryota</taxon>
        <taxon>Metazoa</taxon>
        <taxon>Ecdysozoa</taxon>
        <taxon>Arthropoda</taxon>
        <taxon>Hexapoda</taxon>
        <taxon>Insecta</taxon>
        <taxon>Pterygota</taxon>
        <taxon>Neoptera</taxon>
        <taxon>Endopterygota</taxon>
        <taxon>Lepidoptera</taxon>
        <taxon>Glossata</taxon>
        <taxon>Ditrysia</taxon>
        <taxon>Tineoidea</taxon>
        <taxon>Psychidae</taxon>
        <taxon>Oiketicinae</taxon>
        <taxon>Eumeta</taxon>
    </lineage>
</organism>
<proteinExistence type="predicted"/>
<comment type="caution">
    <text evidence="1">The sequence shown here is derived from an EMBL/GenBank/DDBJ whole genome shotgun (WGS) entry which is preliminary data.</text>
</comment>
<dbReference type="Proteomes" id="UP000299102">
    <property type="component" value="Unassembled WGS sequence"/>
</dbReference>
<gene>
    <name evidence="1" type="ORF">EVAR_3091_1</name>
</gene>
<name>A0A4C1SWT6_EUMVA</name>
<keyword evidence="2" id="KW-1185">Reference proteome</keyword>
<dbReference type="EMBL" id="BGZK01000018">
    <property type="protein sequence ID" value="GBP05628.1"/>
    <property type="molecule type" value="Genomic_DNA"/>
</dbReference>
<dbReference type="AlphaFoldDB" id="A0A4C1SWT6"/>
<evidence type="ECO:0000313" key="2">
    <source>
        <dbReference type="Proteomes" id="UP000299102"/>
    </source>
</evidence>
<protein>
    <submittedName>
        <fullName evidence="1">Uncharacterized protein</fullName>
    </submittedName>
</protein>
<accession>A0A4C1SWT6</accession>
<reference evidence="1 2" key="1">
    <citation type="journal article" date="2019" name="Commun. Biol.">
        <title>The bagworm genome reveals a unique fibroin gene that provides high tensile strength.</title>
        <authorList>
            <person name="Kono N."/>
            <person name="Nakamura H."/>
            <person name="Ohtoshi R."/>
            <person name="Tomita M."/>
            <person name="Numata K."/>
            <person name="Arakawa K."/>
        </authorList>
    </citation>
    <scope>NUCLEOTIDE SEQUENCE [LARGE SCALE GENOMIC DNA]</scope>
</reference>